<dbReference type="NCBIfam" id="TIGR00732">
    <property type="entry name" value="dprA"/>
    <property type="match status" value="1"/>
</dbReference>
<dbReference type="PANTHER" id="PTHR43022:SF1">
    <property type="entry name" value="PROTEIN SMF"/>
    <property type="match status" value="1"/>
</dbReference>
<accession>R4YM91</accession>
<dbReference type="EMBL" id="FO203512">
    <property type="protein sequence ID" value="CCK74198.1"/>
    <property type="molecule type" value="Genomic_DNA"/>
</dbReference>
<dbReference type="Gene3D" id="1.10.10.10">
    <property type="entry name" value="Winged helix-like DNA-binding domain superfamily/Winged helix DNA-binding domain"/>
    <property type="match status" value="1"/>
</dbReference>
<dbReference type="OrthoDB" id="9785707at2"/>
<dbReference type="Gene3D" id="3.40.50.450">
    <property type="match status" value="1"/>
</dbReference>
<evidence type="ECO:0000313" key="4">
    <source>
        <dbReference type="EMBL" id="CCK74198.1"/>
    </source>
</evidence>
<organism evidence="4 5">
    <name type="scientific">Oleispira antarctica RB-8</name>
    <dbReference type="NCBI Taxonomy" id="698738"/>
    <lineage>
        <taxon>Bacteria</taxon>
        <taxon>Pseudomonadati</taxon>
        <taxon>Pseudomonadota</taxon>
        <taxon>Gammaproteobacteria</taxon>
        <taxon>Oceanospirillales</taxon>
        <taxon>Oceanospirillaceae</taxon>
        <taxon>Oleispira</taxon>
    </lineage>
</organism>
<dbReference type="AlphaFoldDB" id="R4YM91"/>
<dbReference type="PANTHER" id="PTHR43022">
    <property type="entry name" value="PROTEIN SMF"/>
    <property type="match status" value="1"/>
</dbReference>
<dbReference type="KEGG" id="oai:OLEAN_C00220"/>
<evidence type="ECO:0000313" key="5">
    <source>
        <dbReference type="Proteomes" id="UP000032749"/>
    </source>
</evidence>
<evidence type="ECO:0000259" key="3">
    <source>
        <dbReference type="Pfam" id="PF17782"/>
    </source>
</evidence>
<dbReference type="Pfam" id="PF17782">
    <property type="entry name" value="WHD_DprA"/>
    <property type="match status" value="1"/>
</dbReference>
<dbReference type="PATRIC" id="fig|698738.3.peg.22"/>
<dbReference type="InterPro" id="IPR057666">
    <property type="entry name" value="DrpA_SLOG"/>
</dbReference>
<feature type="domain" description="Smf/DprA SLOG" evidence="2">
    <location>
        <begin position="90"/>
        <end position="304"/>
    </location>
</feature>
<comment type="similarity">
    <text evidence="1">Belongs to the DprA/Smf family.</text>
</comment>
<reference evidence="4 5" key="1">
    <citation type="journal article" date="2013" name="Nat. Commun.">
        <title>Genome sequence and functional genomic analysis of the oil-degrading bacterium Oleispira antarctica.</title>
        <authorList>
            <person name="Kube M."/>
            <person name="Chernikova T.N."/>
            <person name="Al-Ramahi Y."/>
            <person name="Beloqui A."/>
            <person name="Lopez-Cortez N."/>
            <person name="Guazzaroni M.E."/>
            <person name="Heipieper H.J."/>
            <person name="Klages S."/>
            <person name="Kotsyurbenko O.R."/>
            <person name="Langer I."/>
            <person name="Nechitaylo T.Y."/>
            <person name="Lunsdorf H."/>
            <person name="Fernandez M."/>
            <person name="Juarez S."/>
            <person name="Ciordia S."/>
            <person name="Singer A."/>
            <person name="Kagan O."/>
            <person name="Egorova O."/>
            <person name="Petit P.A."/>
            <person name="Stogios P."/>
            <person name="Kim Y."/>
            <person name="Tchigvintsev A."/>
            <person name="Flick R."/>
            <person name="Denaro R."/>
            <person name="Genovese M."/>
            <person name="Albar J.P."/>
            <person name="Reva O.N."/>
            <person name="Martinez-Gomariz M."/>
            <person name="Tran H."/>
            <person name="Ferrer M."/>
            <person name="Savchenko A."/>
            <person name="Yakunin A.F."/>
            <person name="Yakimov M.M."/>
            <person name="Golyshina O.V."/>
            <person name="Reinhardt R."/>
            <person name="Golyshin P.N."/>
        </authorList>
    </citation>
    <scope>NUCLEOTIDE SEQUENCE [LARGE SCALE GENOMIC DNA]</scope>
</reference>
<protein>
    <submittedName>
        <fullName evidence="4">SMF family protein</fullName>
    </submittedName>
</protein>
<proteinExistence type="inferred from homology"/>
<dbReference type="Pfam" id="PF02481">
    <property type="entry name" value="DNA_processg_A"/>
    <property type="match status" value="1"/>
</dbReference>
<dbReference type="InterPro" id="IPR041614">
    <property type="entry name" value="DprA_WH"/>
</dbReference>
<name>R4YM91_OLEAN</name>
<evidence type="ECO:0000259" key="2">
    <source>
        <dbReference type="Pfam" id="PF02481"/>
    </source>
</evidence>
<dbReference type="Proteomes" id="UP000032749">
    <property type="component" value="Chromosome"/>
</dbReference>
<dbReference type="InterPro" id="IPR036388">
    <property type="entry name" value="WH-like_DNA-bd_sf"/>
</dbReference>
<sequence>MLKDELLFAWWTLSSIQGIGSIALNKIREQLPHCSALAECSAQDLISMGLKSELALAWQQSKTSDNNLNPFVFAGWQKIQTWCQQPNCGVLLPDDKYYPEALAALRDAPIFLFYRGNPQLLNESSIAIVGSRNPTHYGREQAFTIAQQLVMSDWHVISGLAIGIDGEAHKGALNDSTGIGRGKTIAVLGSGLEEIYPKRHQDLADHIVMAGGVLLSEHLPDIKALAQHFPRRNRIVSGMSLGTLVIEAAYKSGSLITARLAAEQGREVFALPGAVTNPLSRGCHQLIKEGANLIENATDIINLINSDLAIETRAAEVESEAENQHDLFGGSAGQKAAGSVARQVEIAQSPVLRLEVPKLEGLAKIIYQALDVVPTSIDALVNRTGLSVAEIAQQLILMELKGHVAQTPGGYVRV</sequence>
<gene>
    <name evidence="4" type="ORF">OLEAN_C00220</name>
</gene>
<dbReference type="HOGENOM" id="CLU_029601_1_1_6"/>
<dbReference type="GO" id="GO:0009294">
    <property type="term" value="P:DNA-mediated transformation"/>
    <property type="evidence" value="ECO:0007669"/>
    <property type="project" value="InterPro"/>
</dbReference>
<dbReference type="STRING" id="698738.OLEAN_C00220"/>
<feature type="domain" description="DprA winged helix" evidence="3">
    <location>
        <begin position="357"/>
        <end position="410"/>
    </location>
</feature>
<dbReference type="InterPro" id="IPR003488">
    <property type="entry name" value="DprA"/>
</dbReference>
<evidence type="ECO:0000256" key="1">
    <source>
        <dbReference type="ARBA" id="ARBA00006525"/>
    </source>
</evidence>
<keyword evidence="5" id="KW-1185">Reference proteome</keyword>
<dbReference type="SUPFAM" id="SSF102405">
    <property type="entry name" value="MCP/YpsA-like"/>
    <property type="match status" value="1"/>
</dbReference>